<accession>A0ABW5PP52</accession>
<evidence type="ECO:0000256" key="7">
    <source>
        <dbReference type="ARBA" id="ARBA00022800"/>
    </source>
</evidence>
<comment type="function">
    <text evidence="11">Catalyzes the addition and repair of the essential 3'-terminal CCA sequence in tRNAs without using a nucleic acid template. Adds these three nucleotides in the order of C, C, and A to the tRNA nucleotide-73, using CTP and ATP as substrates and producing inorganic pyrophosphate. tRNA 3'-terminal CCA addition is required both for tRNA processing and repair. Also involved in tRNA surveillance by mediating tandem CCA addition to generate a CCACCA at the 3' terminus of unstable tRNAs. While stable tRNAs receive only 3'-terminal CCA, unstable tRNAs are marked with CCACCA and rapidly degraded.</text>
</comment>
<keyword evidence="10 11" id="KW-0694">RNA-binding</keyword>
<dbReference type="Pfam" id="PF13735">
    <property type="entry name" value="tRNA_NucTran2_2"/>
    <property type="match status" value="1"/>
</dbReference>
<evidence type="ECO:0000313" key="15">
    <source>
        <dbReference type="EMBL" id="MFD2616629.1"/>
    </source>
</evidence>
<dbReference type="SUPFAM" id="SSF81301">
    <property type="entry name" value="Nucleotidyltransferase"/>
    <property type="match status" value="1"/>
</dbReference>
<feature type="binding site" evidence="11">
    <location>
        <position position="111"/>
    </location>
    <ligand>
        <name>ATP</name>
        <dbReference type="ChEBI" id="CHEBI:30616"/>
    </ligand>
</feature>
<organism evidence="15 16">
    <name type="scientific">Terrilactibacillus laevilacticus</name>
    <dbReference type="NCBI Taxonomy" id="1380157"/>
    <lineage>
        <taxon>Bacteria</taxon>
        <taxon>Bacillati</taxon>
        <taxon>Bacillota</taxon>
        <taxon>Bacilli</taxon>
        <taxon>Bacillales</taxon>
        <taxon>Bacillaceae</taxon>
        <taxon>Terrilactibacillus</taxon>
    </lineage>
</organism>
<sequence>MQFPFPKVIPILNQLNDHGYDAYVVGGAVRNAFLGLPVHDIDITTSATPDIVQNLFPKTVPVGIEHGTVLVIYQGEGYEVTTFRSESEYRDFRHPNTVTFVSSIQEDLKRRDFTMNAMAIDKEGVLIDPYGGKKDCQLKQIRMVGNPLDRIQEDPLRLLRGLRFLSQLDFTLGSLERQAFNETSPLLSKVSIERVSQEMTKLLHGQAVSKALQYLVETNCHEHLLLCKNKGEDILNHSKRKLIMLQSDAEHWCAFLLALKIDIREFCYKWKMSSSLRKAMITLKSVFQEQAQKPWDIYSLYQSGLEQALAIERLNYVFYSHYSMQDQQIHQLWKRMPIHHRQDVSVSGHDLIEWLNKESGPWIAQKLEQIEKLILSGQLINRKEDIKQWLLQ</sequence>
<comment type="catalytic activity">
    <reaction evidence="11">
        <text>a tRNA with a 3' CCA end + 2 CTP + ATP = a tRNA with a 3' CCACCA end + 3 diphosphate</text>
        <dbReference type="Rhea" id="RHEA:76235"/>
        <dbReference type="Rhea" id="RHEA-COMP:10468"/>
        <dbReference type="Rhea" id="RHEA-COMP:18655"/>
        <dbReference type="ChEBI" id="CHEBI:30616"/>
        <dbReference type="ChEBI" id="CHEBI:33019"/>
        <dbReference type="ChEBI" id="CHEBI:37563"/>
        <dbReference type="ChEBI" id="CHEBI:83071"/>
        <dbReference type="ChEBI" id="CHEBI:195187"/>
    </reaction>
</comment>
<feature type="binding site" evidence="11">
    <location>
        <position position="30"/>
    </location>
    <ligand>
        <name>CTP</name>
        <dbReference type="ChEBI" id="CHEBI:37563"/>
    </ligand>
</feature>
<dbReference type="HAMAP" id="MF_01263">
    <property type="entry name" value="CCA_bact_type3"/>
    <property type="match status" value="1"/>
</dbReference>
<feature type="domain" description="Poly A polymerase head" evidence="12">
    <location>
        <begin position="22"/>
        <end position="142"/>
    </location>
</feature>
<name>A0ABW5PP52_9BACI</name>
<dbReference type="Proteomes" id="UP001597458">
    <property type="component" value="Unassembled WGS sequence"/>
</dbReference>
<dbReference type="Pfam" id="PF12627">
    <property type="entry name" value="PolyA_pol_RNAbd"/>
    <property type="match status" value="1"/>
</dbReference>
<feature type="binding site" evidence="11">
    <location>
        <position position="163"/>
    </location>
    <ligand>
        <name>ATP</name>
        <dbReference type="ChEBI" id="CHEBI:30616"/>
    </ligand>
</feature>
<dbReference type="NCBIfam" id="NF009814">
    <property type="entry name" value="PRK13299.1"/>
    <property type="match status" value="1"/>
</dbReference>
<dbReference type="InterPro" id="IPR032828">
    <property type="entry name" value="PolyA_RNA-bd"/>
</dbReference>
<comment type="catalytic activity">
    <reaction evidence="11">
        <text>a tRNA precursor + 2 CTP + ATP = a tRNA with a 3' CCA end + 3 diphosphate</text>
        <dbReference type="Rhea" id="RHEA:14433"/>
        <dbReference type="Rhea" id="RHEA-COMP:10465"/>
        <dbReference type="Rhea" id="RHEA-COMP:10468"/>
        <dbReference type="ChEBI" id="CHEBI:30616"/>
        <dbReference type="ChEBI" id="CHEBI:33019"/>
        <dbReference type="ChEBI" id="CHEBI:37563"/>
        <dbReference type="ChEBI" id="CHEBI:74896"/>
        <dbReference type="ChEBI" id="CHEBI:83071"/>
        <dbReference type="EC" id="2.7.7.72"/>
    </reaction>
</comment>
<evidence type="ECO:0000259" key="12">
    <source>
        <dbReference type="Pfam" id="PF01743"/>
    </source>
</evidence>
<keyword evidence="9 11" id="KW-0460">Magnesium</keyword>
<dbReference type="PANTHER" id="PTHR46173">
    <property type="entry name" value="CCA TRNA NUCLEOTIDYLTRANSFERASE 1, MITOCHONDRIAL"/>
    <property type="match status" value="1"/>
</dbReference>
<dbReference type="Gene3D" id="1.10.110.30">
    <property type="match status" value="1"/>
</dbReference>
<dbReference type="RefSeq" id="WP_386081186.1">
    <property type="nucleotide sequence ID" value="NZ_JBHUMR010000008.1"/>
</dbReference>
<dbReference type="CDD" id="cd05398">
    <property type="entry name" value="NT_ClassII-CCAase"/>
    <property type="match status" value="1"/>
</dbReference>
<keyword evidence="4 11" id="KW-0548">Nucleotidyltransferase</keyword>
<feature type="binding site" evidence="11">
    <location>
        <position position="27"/>
    </location>
    <ligand>
        <name>CTP</name>
        <dbReference type="ChEBI" id="CHEBI:37563"/>
    </ligand>
</feature>
<dbReference type="InterPro" id="IPR050264">
    <property type="entry name" value="Bact_CCA-adding_enz_type3_sf"/>
</dbReference>
<dbReference type="PANTHER" id="PTHR46173:SF1">
    <property type="entry name" value="CCA TRNA NUCLEOTIDYLTRANSFERASE 1, MITOCHONDRIAL"/>
    <property type="match status" value="1"/>
</dbReference>
<evidence type="ECO:0000256" key="11">
    <source>
        <dbReference type="HAMAP-Rule" id="MF_01263"/>
    </source>
</evidence>
<keyword evidence="8 11" id="KW-0067">ATP-binding</keyword>
<keyword evidence="2 11" id="KW-0808">Transferase</keyword>
<feature type="binding site" evidence="11">
    <location>
        <position position="42"/>
    </location>
    <ligand>
        <name>Mg(2+)</name>
        <dbReference type="ChEBI" id="CHEBI:18420"/>
    </ligand>
</feature>
<evidence type="ECO:0000259" key="13">
    <source>
        <dbReference type="Pfam" id="PF12627"/>
    </source>
</evidence>
<dbReference type="InterPro" id="IPR043519">
    <property type="entry name" value="NT_sf"/>
</dbReference>
<feature type="binding site" evidence="11">
    <location>
        <position position="163"/>
    </location>
    <ligand>
        <name>CTP</name>
        <dbReference type="ChEBI" id="CHEBI:37563"/>
    </ligand>
</feature>
<keyword evidence="6 11" id="KW-0547">Nucleotide-binding</keyword>
<feature type="binding site" evidence="11">
    <location>
        <position position="30"/>
    </location>
    <ligand>
        <name>ATP</name>
        <dbReference type="ChEBI" id="CHEBI:30616"/>
    </ligand>
</feature>
<feature type="binding site" evidence="11">
    <location>
        <position position="157"/>
    </location>
    <ligand>
        <name>ATP</name>
        <dbReference type="ChEBI" id="CHEBI:30616"/>
    </ligand>
</feature>
<dbReference type="Gene3D" id="1.20.58.560">
    <property type="match status" value="1"/>
</dbReference>
<evidence type="ECO:0000256" key="4">
    <source>
        <dbReference type="ARBA" id="ARBA00022695"/>
    </source>
</evidence>
<feature type="binding site" evidence="11">
    <location>
        <position position="160"/>
    </location>
    <ligand>
        <name>CTP</name>
        <dbReference type="ChEBI" id="CHEBI:37563"/>
    </ligand>
</feature>
<reference evidence="16" key="1">
    <citation type="journal article" date="2019" name="Int. J. Syst. Evol. Microbiol.">
        <title>The Global Catalogue of Microorganisms (GCM) 10K type strain sequencing project: providing services to taxonomists for standard genome sequencing and annotation.</title>
        <authorList>
            <consortium name="The Broad Institute Genomics Platform"/>
            <consortium name="The Broad Institute Genome Sequencing Center for Infectious Disease"/>
            <person name="Wu L."/>
            <person name="Ma J."/>
        </authorList>
    </citation>
    <scope>NUCLEOTIDE SEQUENCE [LARGE SCALE GENOMIC DNA]</scope>
    <source>
        <strain evidence="16">TISTR 2241</strain>
    </source>
</reference>
<dbReference type="Pfam" id="PF01743">
    <property type="entry name" value="PolyA_pol"/>
    <property type="match status" value="1"/>
</dbReference>
<dbReference type="GO" id="GO:0004810">
    <property type="term" value="F:CCA tRNA nucleotidyltransferase activity"/>
    <property type="evidence" value="ECO:0007669"/>
    <property type="project" value="UniProtKB-EC"/>
</dbReference>
<gene>
    <name evidence="11" type="primary">cca</name>
    <name evidence="15" type="ORF">ACFSTF_04815</name>
</gene>
<evidence type="ECO:0000256" key="1">
    <source>
        <dbReference type="ARBA" id="ARBA00001946"/>
    </source>
</evidence>
<comment type="caution">
    <text evidence="15">The sequence shown here is derived from an EMBL/GenBank/DDBJ whole genome shotgun (WGS) entry which is preliminary data.</text>
</comment>
<feature type="binding site" evidence="11">
    <location>
        <position position="40"/>
    </location>
    <ligand>
        <name>Mg(2+)</name>
        <dbReference type="ChEBI" id="CHEBI:18420"/>
    </ligand>
</feature>
<evidence type="ECO:0000256" key="6">
    <source>
        <dbReference type="ARBA" id="ARBA00022741"/>
    </source>
</evidence>
<dbReference type="InterPro" id="IPR032810">
    <property type="entry name" value="CCA-adding_enz_C"/>
</dbReference>
<dbReference type="Gene3D" id="1.10.246.80">
    <property type="match status" value="1"/>
</dbReference>
<keyword evidence="16" id="KW-1185">Reference proteome</keyword>
<evidence type="ECO:0000256" key="2">
    <source>
        <dbReference type="ARBA" id="ARBA00022679"/>
    </source>
</evidence>
<dbReference type="EC" id="2.7.7.72" evidence="11"/>
<comment type="cofactor">
    <cofactor evidence="1 11">
        <name>Mg(2+)</name>
        <dbReference type="ChEBI" id="CHEBI:18420"/>
    </cofactor>
</comment>
<dbReference type="Gene3D" id="3.30.460.10">
    <property type="entry name" value="Beta Polymerase, domain 2"/>
    <property type="match status" value="1"/>
</dbReference>
<comment type="subunit">
    <text evidence="11">Homodimer.</text>
</comment>
<keyword evidence="3 11" id="KW-0819">tRNA processing</keyword>
<feature type="binding site" evidence="11">
    <location>
        <position position="27"/>
    </location>
    <ligand>
        <name>ATP</name>
        <dbReference type="ChEBI" id="CHEBI:30616"/>
    </ligand>
</feature>
<evidence type="ECO:0000256" key="9">
    <source>
        <dbReference type="ARBA" id="ARBA00022842"/>
    </source>
</evidence>
<comment type="similarity">
    <text evidence="11">Belongs to the tRNA nucleotidyltransferase/poly(A) polymerase family. Bacterial CCA-adding enzyme type 3 subfamily.</text>
</comment>
<evidence type="ECO:0000313" key="16">
    <source>
        <dbReference type="Proteomes" id="UP001597458"/>
    </source>
</evidence>
<evidence type="ECO:0000256" key="10">
    <source>
        <dbReference type="ARBA" id="ARBA00022884"/>
    </source>
</evidence>
<feature type="domain" description="CCA-adding enzyme C-terminal" evidence="14">
    <location>
        <begin position="245"/>
        <end position="389"/>
    </location>
</feature>
<evidence type="ECO:0000256" key="3">
    <source>
        <dbReference type="ARBA" id="ARBA00022694"/>
    </source>
</evidence>
<feature type="binding site" evidence="11">
    <location>
        <position position="160"/>
    </location>
    <ligand>
        <name>ATP</name>
        <dbReference type="ChEBI" id="CHEBI:30616"/>
    </ligand>
</feature>
<keyword evidence="5 11" id="KW-0479">Metal-binding</keyword>
<proteinExistence type="inferred from homology"/>
<comment type="miscellaneous">
    <text evidence="11">A single active site specifically recognizes both ATP and CTP and is responsible for their addition.</text>
</comment>
<feature type="binding site" evidence="11">
    <location>
        <position position="111"/>
    </location>
    <ligand>
        <name>CTP</name>
        <dbReference type="ChEBI" id="CHEBI:37563"/>
    </ligand>
</feature>
<protein>
    <recommendedName>
        <fullName evidence="11">CCA-adding enzyme</fullName>
        <ecNumber evidence="11">2.7.7.72</ecNumber>
    </recommendedName>
    <alternativeName>
        <fullName evidence="11">CCA tRNA nucleotidyltransferase</fullName>
    </alternativeName>
    <alternativeName>
        <fullName evidence="11">tRNA CCA-pyrophosphorylase</fullName>
    </alternativeName>
    <alternativeName>
        <fullName evidence="11">tRNA adenylyl-/cytidylyl- transferase</fullName>
    </alternativeName>
    <alternativeName>
        <fullName evidence="11">tRNA nucleotidyltransferase</fullName>
    </alternativeName>
    <alternativeName>
        <fullName evidence="11">tRNA-NT</fullName>
    </alternativeName>
</protein>
<feature type="binding site" evidence="11">
    <location>
        <position position="154"/>
    </location>
    <ligand>
        <name>CTP</name>
        <dbReference type="ChEBI" id="CHEBI:37563"/>
    </ligand>
</feature>
<dbReference type="EMBL" id="JBHUMR010000008">
    <property type="protein sequence ID" value="MFD2616629.1"/>
    <property type="molecule type" value="Genomic_DNA"/>
</dbReference>
<feature type="binding site" evidence="11">
    <location>
        <position position="157"/>
    </location>
    <ligand>
        <name>CTP</name>
        <dbReference type="ChEBI" id="CHEBI:37563"/>
    </ligand>
</feature>
<keyword evidence="7 11" id="KW-0692">RNA repair</keyword>
<evidence type="ECO:0000256" key="8">
    <source>
        <dbReference type="ARBA" id="ARBA00022840"/>
    </source>
</evidence>
<dbReference type="InterPro" id="IPR002646">
    <property type="entry name" value="PolA_pol_head_dom"/>
</dbReference>
<dbReference type="InterPro" id="IPR023068">
    <property type="entry name" value="CCA-adding_enz_firmicutes"/>
</dbReference>
<evidence type="ECO:0000259" key="14">
    <source>
        <dbReference type="Pfam" id="PF13735"/>
    </source>
</evidence>
<feature type="domain" description="tRNA nucleotidyltransferase/poly(A) polymerase RNA and SrmB- binding" evidence="13">
    <location>
        <begin position="177"/>
        <end position="225"/>
    </location>
</feature>
<evidence type="ECO:0000256" key="5">
    <source>
        <dbReference type="ARBA" id="ARBA00022723"/>
    </source>
</evidence>
<dbReference type="SUPFAM" id="SSF81891">
    <property type="entry name" value="Poly A polymerase C-terminal region-like"/>
    <property type="match status" value="1"/>
</dbReference>
<feature type="binding site" evidence="11">
    <location>
        <position position="154"/>
    </location>
    <ligand>
        <name>ATP</name>
        <dbReference type="ChEBI" id="CHEBI:30616"/>
    </ligand>
</feature>